<gene>
    <name evidence="1" type="ORF">C7B43_21265</name>
</gene>
<dbReference type="AlphaFoldDB" id="A0A2T2WGZ7"/>
<name>A0A2T2WGZ7_9FIRM</name>
<evidence type="ECO:0000313" key="2">
    <source>
        <dbReference type="Proteomes" id="UP000242699"/>
    </source>
</evidence>
<protein>
    <submittedName>
        <fullName evidence="1">Uncharacterized protein</fullName>
    </submittedName>
</protein>
<accession>A0A2T2WGZ7</accession>
<evidence type="ECO:0000313" key="1">
    <source>
        <dbReference type="EMBL" id="PSR21500.1"/>
    </source>
</evidence>
<comment type="caution">
    <text evidence="1">The sequence shown here is derived from an EMBL/GenBank/DDBJ whole genome shotgun (WGS) entry which is preliminary data.</text>
</comment>
<feature type="non-terminal residue" evidence="1">
    <location>
        <position position="1"/>
    </location>
</feature>
<sequence length="340" mass="36580">GGVTAGHPVTITAQAQNITHPVYQFWIDQNGHWTGSNYASNNAFTFTPKTANFEVAVYAKTVEEPNNAGTNLGITPETATTPKIFAMNTANAQGKSSVISALQQKSFWKNTNGVATPQLVGAPSESVIKPLIPASLPPNGTITGATALLKANPHLLTQAQAIGQVQGITVTPQILEAGMHKAAQAFMTYEGNDPATLTSLLGPGILLPNYHGTTILPAVHNLLNDYWGGYSIEETHNYAYGQSAVINSTTAYPTVSVQNPQRQAPTNLPQKLLNLKVPVMYTEVMNYQQAGYPDRVWVMRMQGDFTVTLFRDPLIPGGLQWGMDNLSTKTQSSSVIWPTS</sequence>
<dbReference type="Proteomes" id="UP000242699">
    <property type="component" value="Unassembled WGS sequence"/>
</dbReference>
<proteinExistence type="predicted"/>
<dbReference type="EMBL" id="PXYT01000133">
    <property type="protein sequence ID" value="PSR21500.1"/>
    <property type="molecule type" value="Genomic_DNA"/>
</dbReference>
<organism evidence="1 2">
    <name type="scientific">Sulfobacillus benefaciens</name>
    <dbReference type="NCBI Taxonomy" id="453960"/>
    <lineage>
        <taxon>Bacteria</taxon>
        <taxon>Bacillati</taxon>
        <taxon>Bacillota</taxon>
        <taxon>Clostridia</taxon>
        <taxon>Eubacteriales</taxon>
        <taxon>Clostridiales Family XVII. Incertae Sedis</taxon>
        <taxon>Sulfobacillus</taxon>
    </lineage>
</organism>
<reference evidence="1 2" key="1">
    <citation type="journal article" date="2014" name="BMC Genomics">
        <title>Comparison of environmental and isolate Sulfobacillus genomes reveals diverse carbon, sulfur, nitrogen, and hydrogen metabolisms.</title>
        <authorList>
            <person name="Justice N.B."/>
            <person name="Norman A."/>
            <person name="Brown C.T."/>
            <person name="Singh A."/>
            <person name="Thomas B.C."/>
            <person name="Banfield J.F."/>
        </authorList>
    </citation>
    <scope>NUCLEOTIDE SEQUENCE [LARGE SCALE GENOMIC DNA]</scope>
    <source>
        <strain evidence="1">AMDSBA1</strain>
    </source>
</reference>